<dbReference type="PANTHER" id="PTHR11474:SF32">
    <property type="entry name" value="TYROSINASE"/>
    <property type="match status" value="1"/>
</dbReference>
<keyword evidence="4" id="KW-0503">Monooxygenase</keyword>
<comment type="cofactor">
    <cofactor evidence="1">
        <name>Cu(2+)</name>
        <dbReference type="ChEBI" id="CHEBI:29036"/>
    </cofactor>
</comment>
<evidence type="ECO:0000256" key="2">
    <source>
        <dbReference type="ARBA" id="ARBA00022723"/>
    </source>
</evidence>
<feature type="domain" description="Tyrosinase copper-binding" evidence="7">
    <location>
        <begin position="330"/>
        <end position="341"/>
    </location>
</feature>
<dbReference type="Pfam" id="PF18132">
    <property type="entry name" value="Tyrosinase_C"/>
    <property type="match status" value="1"/>
</dbReference>
<evidence type="ECO:0000259" key="6">
    <source>
        <dbReference type="PROSITE" id="PS00497"/>
    </source>
</evidence>
<evidence type="ECO:0000313" key="9">
    <source>
        <dbReference type="Proteomes" id="UP001174691"/>
    </source>
</evidence>
<keyword evidence="5" id="KW-0732">Signal</keyword>
<keyword evidence="2" id="KW-0479">Metal-binding</keyword>
<comment type="caution">
    <text evidence="8">The sequence shown here is derived from an EMBL/GenBank/DDBJ whole genome shotgun (WGS) entry which is preliminary data.</text>
</comment>
<dbReference type="InterPro" id="IPR002227">
    <property type="entry name" value="Tyrosinase_Cu-bd"/>
</dbReference>
<dbReference type="Gene3D" id="2.60.310.20">
    <property type="match status" value="1"/>
</dbReference>
<dbReference type="AlphaFoldDB" id="A0AA38W327"/>
<dbReference type="Proteomes" id="UP001174691">
    <property type="component" value="Unassembled WGS sequence"/>
</dbReference>
<dbReference type="Pfam" id="PF00264">
    <property type="entry name" value="Tyrosinase"/>
    <property type="match status" value="1"/>
</dbReference>
<feature type="signal peptide" evidence="5">
    <location>
        <begin position="1"/>
        <end position="18"/>
    </location>
</feature>
<name>A0AA38W327_9PEZI</name>
<protein>
    <submittedName>
        <fullName evidence="8">Di-copper centre-containing protein</fullName>
    </submittedName>
</protein>
<accession>A0AA38W327</accession>
<reference evidence="8" key="1">
    <citation type="submission" date="2022-07" db="EMBL/GenBank/DDBJ databases">
        <title>Fungi with potential for degradation of polypropylene.</title>
        <authorList>
            <person name="Gostincar C."/>
        </authorList>
    </citation>
    <scope>NUCLEOTIDE SEQUENCE</scope>
    <source>
        <strain evidence="8">EXF-13287</strain>
    </source>
</reference>
<keyword evidence="3" id="KW-0560">Oxidoreductase</keyword>
<dbReference type="InterPro" id="IPR041640">
    <property type="entry name" value="Tyrosinase_C"/>
</dbReference>
<evidence type="ECO:0000259" key="7">
    <source>
        <dbReference type="PROSITE" id="PS00498"/>
    </source>
</evidence>
<gene>
    <name evidence="8" type="ORF">NKR19_g1723</name>
</gene>
<organism evidence="8 9">
    <name type="scientific">Coniochaeta hoffmannii</name>
    <dbReference type="NCBI Taxonomy" id="91930"/>
    <lineage>
        <taxon>Eukaryota</taxon>
        <taxon>Fungi</taxon>
        <taxon>Dikarya</taxon>
        <taxon>Ascomycota</taxon>
        <taxon>Pezizomycotina</taxon>
        <taxon>Sordariomycetes</taxon>
        <taxon>Sordariomycetidae</taxon>
        <taxon>Coniochaetales</taxon>
        <taxon>Coniochaetaceae</taxon>
        <taxon>Coniochaeta</taxon>
    </lineage>
</organism>
<keyword evidence="9" id="KW-1185">Reference proteome</keyword>
<evidence type="ECO:0000313" key="8">
    <source>
        <dbReference type="EMBL" id="KAJ9161991.1"/>
    </source>
</evidence>
<feature type="domain" description="Tyrosinase copper-binding" evidence="6">
    <location>
        <begin position="125"/>
        <end position="142"/>
    </location>
</feature>
<dbReference type="InterPro" id="IPR008922">
    <property type="entry name" value="Di-copper_centre_dom_sf"/>
</dbReference>
<feature type="chain" id="PRO_5041323447" evidence="5">
    <location>
        <begin position="19"/>
        <end position="621"/>
    </location>
</feature>
<dbReference type="PROSITE" id="PS00497">
    <property type="entry name" value="TYROSINASE_1"/>
    <property type="match status" value="1"/>
</dbReference>
<sequence>MAPTVWYLLLAVITVATAALSQQYTGYDFGPDAHRLLKRQTSGPWVLKSLADTDGDLPLRQEIRTLEKDSDQWTLYLLGLSKMQYTNQSDPLSWYQITGIHGVPFQSWGGVNATNGNEMSGYCTHISVLFPTWHRPYVSLYENILYSVIQDIASQWENVEDRTRYQAAAQNFRIPYWDWAANPPSGESVLPKSIGGDAFVDVDGPNGKQTIANPLFSYRFKPLDGLDFLEVAPWDVWPSTVRAPTTNTSSAQSNNTWVEKALSQNLVSLQQRLYNLFSNYGNYTEFSNEGWIPDLTNTSYDSLESVHDTVHNIAGGGTGHMAYIPFSAFDPVFFLHHANVDRLFAMWQALFPDSWISPSKAIVNSFTTSAGDVQDSKTALTPFYAKPDGTFWDSNMVRDPKVLGYSYQEVAGASLTGKGGGKGERRRLQSRVRAAVNRLYGQPSPASLSLKWKGGLSPGVKVPASLVADGRYREWIANIRVDKQALGGPFVIHLFLDSIPEDSWHWAFAEDSVGSMSVFAAPAMSGMDMRGLHISGTVPLTAALKERVLDEKLGSLETEDIEPYLRQHLKVGIRTAEGKTVEVGQVPGLHIHVVSSGVRAPTREDQLPAWDEEGTSHFDFV</sequence>
<evidence type="ECO:0000256" key="5">
    <source>
        <dbReference type="SAM" id="SignalP"/>
    </source>
</evidence>
<dbReference type="PROSITE" id="PS00498">
    <property type="entry name" value="TYROSINASE_2"/>
    <property type="match status" value="1"/>
</dbReference>
<dbReference type="Gene3D" id="1.10.1280.10">
    <property type="entry name" value="Di-copper center containing domain from catechol oxidase"/>
    <property type="match status" value="1"/>
</dbReference>
<evidence type="ECO:0000256" key="3">
    <source>
        <dbReference type="ARBA" id="ARBA00023002"/>
    </source>
</evidence>
<dbReference type="EMBL" id="JANBVN010000016">
    <property type="protein sequence ID" value="KAJ9161991.1"/>
    <property type="molecule type" value="Genomic_DNA"/>
</dbReference>
<dbReference type="PANTHER" id="PTHR11474">
    <property type="entry name" value="TYROSINASE FAMILY MEMBER"/>
    <property type="match status" value="1"/>
</dbReference>
<dbReference type="SUPFAM" id="SSF48056">
    <property type="entry name" value="Di-copper centre-containing domain"/>
    <property type="match status" value="1"/>
</dbReference>
<dbReference type="InterPro" id="IPR050316">
    <property type="entry name" value="Tyrosinase/Hemocyanin"/>
</dbReference>
<dbReference type="GO" id="GO:0046872">
    <property type="term" value="F:metal ion binding"/>
    <property type="evidence" value="ECO:0007669"/>
    <property type="project" value="UniProtKB-KW"/>
</dbReference>
<dbReference type="GO" id="GO:0004497">
    <property type="term" value="F:monooxygenase activity"/>
    <property type="evidence" value="ECO:0007669"/>
    <property type="project" value="UniProtKB-KW"/>
</dbReference>
<dbReference type="PRINTS" id="PR00092">
    <property type="entry name" value="TYROSINASE"/>
</dbReference>
<proteinExistence type="predicted"/>
<evidence type="ECO:0000256" key="4">
    <source>
        <dbReference type="ARBA" id="ARBA00023033"/>
    </source>
</evidence>
<evidence type="ECO:0000256" key="1">
    <source>
        <dbReference type="ARBA" id="ARBA00001973"/>
    </source>
</evidence>